<evidence type="ECO:0000256" key="1">
    <source>
        <dbReference type="SAM" id="MobiDB-lite"/>
    </source>
</evidence>
<feature type="region of interest" description="Disordered" evidence="1">
    <location>
        <begin position="275"/>
        <end position="322"/>
    </location>
</feature>
<feature type="compositionally biased region" description="Polar residues" evidence="1">
    <location>
        <begin position="136"/>
        <end position="149"/>
    </location>
</feature>
<feature type="region of interest" description="Disordered" evidence="1">
    <location>
        <begin position="393"/>
        <end position="414"/>
    </location>
</feature>
<sequence length="414" mass="45336">MEQTRKSFRSIMASRAKSSAAAFGETKHAYDDDEHAQPQQPLEHESRVAAAARRSLGNVLATRSMSSVGAFGETKKPPYDEAGNEAASPETEHAQADATPGRQSRTMHLFKPRNFRRAKSSDGQHERTHGLGDQSEPVQNSVDYFSTQWDSEDALPEAKIPRGATAPSKRPKRSMVERNFKSFGSLRGSRSMKQSYSFSYVSPRGNEDSESAARNTPPPDFGDDQLPPSQRVGTKLAEPAVAGKDATFGTLLRKSDIMGGKVPFGVERTQSIRGEASNWDAVPDSYIPLGYDELSEPDSEDSQEDVEERAPEDTMPLCPEKVDSSIGSLCSVEQPEQLFGTSFALVAKPQAGRPEESRSSALDSLFLTATQDLKSLSAHPNHVYDRLLSPQSYTSSSISESSEGSLESAHERWW</sequence>
<organism evidence="2 3">
    <name type="scientific">Porphyridium purpureum</name>
    <name type="common">Red alga</name>
    <name type="synonym">Porphyridium cruentum</name>
    <dbReference type="NCBI Taxonomy" id="35688"/>
    <lineage>
        <taxon>Eukaryota</taxon>
        <taxon>Rhodophyta</taxon>
        <taxon>Bangiophyceae</taxon>
        <taxon>Porphyridiales</taxon>
        <taxon>Porphyridiaceae</taxon>
        <taxon>Porphyridium</taxon>
    </lineage>
</organism>
<feature type="region of interest" description="Disordered" evidence="1">
    <location>
        <begin position="1"/>
        <end position="245"/>
    </location>
</feature>
<name>A0A5J4YTL1_PORPP</name>
<feature type="compositionally biased region" description="Acidic residues" evidence="1">
    <location>
        <begin position="293"/>
        <end position="307"/>
    </location>
</feature>
<feature type="compositionally biased region" description="Basic residues" evidence="1">
    <location>
        <begin position="108"/>
        <end position="118"/>
    </location>
</feature>
<feature type="compositionally biased region" description="Polar residues" evidence="1">
    <location>
        <begin position="191"/>
        <end position="200"/>
    </location>
</feature>
<proteinExistence type="predicted"/>
<protein>
    <submittedName>
        <fullName evidence="2">Uncharacterized protein</fullName>
    </submittedName>
</protein>
<feature type="compositionally biased region" description="Low complexity" evidence="1">
    <location>
        <begin position="393"/>
        <end position="407"/>
    </location>
</feature>
<dbReference type="AlphaFoldDB" id="A0A5J4YTL1"/>
<gene>
    <name evidence="2" type="ORF">FVE85_2749</name>
</gene>
<dbReference type="Proteomes" id="UP000324585">
    <property type="component" value="Unassembled WGS sequence"/>
</dbReference>
<reference evidence="3" key="1">
    <citation type="journal article" date="2019" name="Nat. Commun.">
        <title>Expansion of phycobilisome linker gene families in mesophilic red algae.</title>
        <authorList>
            <person name="Lee J."/>
            <person name="Kim D."/>
            <person name="Bhattacharya D."/>
            <person name="Yoon H.S."/>
        </authorList>
    </citation>
    <scope>NUCLEOTIDE SEQUENCE [LARGE SCALE GENOMIC DNA]</scope>
    <source>
        <strain evidence="3">CCMP 1328</strain>
    </source>
</reference>
<evidence type="ECO:0000313" key="3">
    <source>
        <dbReference type="Proteomes" id="UP000324585"/>
    </source>
</evidence>
<dbReference type="EMBL" id="VRMN01000004">
    <property type="protein sequence ID" value="KAA8494508.1"/>
    <property type="molecule type" value="Genomic_DNA"/>
</dbReference>
<evidence type="ECO:0000313" key="2">
    <source>
        <dbReference type="EMBL" id="KAA8494508.1"/>
    </source>
</evidence>
<feature type="compositionally biased region" description="Basic and acidic residues" evidence="1">
    <location>
        <begin position="119"/>
        <end position="130"/>
    </location>
</feature>
<comment type="caution">
    <text evidence="2">The sequence shown here is derived from an EMBL/GenBank/DDBJ whole genome shotgun (WGS) entry which is preliminary data.</text>
</comment>
<accession>A0A5J4YTL1</accession>
<keyword evidence="3" id="KW-1185">Reference proteome</keyword>